<evidence type="ECO:0000313" key="1">
    <source>
        <dbReference type="EMBL" id="VFB16805.1"/>
    </source>
</evidence>
<dbReference type="InterPro" id="IPR025374">
    <property type="entry name" value="DUF4364"/>
</dbReference>
<name>A0A8H2MFS3_9FIRM</name>
<proteinExistence type="predicted"/>
<dbReference type="AlphaFoldDB" id="A0A8H2MFS3"/>
<protein>
    <recommendedName>
        <fullName evidence="3">DUF4364 family protein</fullName>
    </recommendedName>
</protein>
<organism evidence="1 2">
    <name type="scientific">Urinicoccus massiliensis</name>
    <dbReference type="NCBI Taxonomy" id="1723382"/>
    <lineage>
        <taxon>Bacteria</taxon>
        <taxon>Bacillati</taxon>
        <taxon>Bacillota</taxon>
        <taxon>Tissierellia</taxon>
        <taxon>Tissierellales</taxon>
        <taxon>Peptoniphilaceae</taxon>
        <taxon>Urinicoccus</taxon>
    </lineage>
</organism>
<reference evidence="1 2" key="1">
    <citation type="submission" date="2019-02" db="EMBL/GenBank/DDBJ databases">
        <authorList>
            <consortium name="Pathogen Informatics"/>
        </authorList>
    </citation>
    <scope>NUCLEOTIDE SEQUENCE [LARGE SCALE GENOMIC DNA]</scope>
    <source>
        <strain evidence="1 2">3012STDY7089603</strain>
    </source>
</reference>
<dbReference type="EMBL" id="CAACYI010000001">
    <property type="protein sequence ID" value="VFB16805.1"/>
    <property type="molecule type" value="Genomic_DNA"/>
</dbReference>
<accession>A0A8H2MFS3</accession>
<gene>
    <name evidence="1" type="ORF">NCTC13150_01377</name>
</gene>
<dbReference type="Pfam" id="PF14277">
    <property type="entry name" value="DUF4364"/>
    <property type="match status" value="1"/>
</dbReference>
<sequence>MDNKAWSNLLNQKLILLYIIHKLPGKFTKTSLVDFVLSHGLMNYFLVNQYSLELVRVGLVYEQNNFLYPSQAGGQAFHLFLESLSQETTQTLDSLLEDAKTLVQEENSILANLLPNPNGTYNIVLQIIEHQAPILSIELTVSSVEEGKKMMDTFKANPSQVYQDLLNSLQKE</sequence>
<evidence type="ECO:0000313" key="2">
    <source>
        <dbReference type="Proteomes" id="UP000377798"/>
    </source>
</evidence>
<dbReference type="RefSeq" id="WP_131749481.1">
    <property type="nucleotide sequence ID" value="NZ_CAACYI010000001.1"/>
</dbReference>
<keyword evidence="2" id="KW-1185">Reference proteome</keyword>
<dbReference type="Proteomes" id="UP000377798">
    <property type="component" value="Unassembled WGS sequence"/>
</dbReference>
<evidence type="ECO:0008006" key="3">
    <source>
        <dbReference type="Google" id="ProtNLM"/>
    </source>
</evidence>
<comment type="caution">
    <text evidence="1">The sequence shown here is derived from an EMBL/GenBank/DDBJ whole genome shotgun (WGS) entry which is preliminary data.</text>
</comment>